<sequence>MKIKLPKAVAEELAEFIGYIDVGFDDYYEVSLEDTSCATYYYIMSETLESDRNARIVNLLNAWTYGWEEADEIS</sequence>
<dbReference type="AlphaFoldDB" id="A0A0R2BIT6"/>
<dbReference type="OrthoDB" id="9945772at2"/>
<comment type="caution">
    <text evidence="1">The sequence shown here is derived from an EMBL/GenBank/DDBJ whole genome shotgun (WGS) entry which is preliminary data.</text>
</comment>
<protein>
    <submittedName>
        <fullName evidence="1">Uncharacterized protein</fullName>
    </submittedName>
</protein>
<reference evidence="1 2" key="1">
    <citation type="journal article" date="2015" name="Genome Announc.">
        <title>Expanding the biotechnology potential of lactobacilli through comparative genomics of 213 strains and associated genera.</title>
        <authorList>
            <person name="Sun Z."/>
            <person name="Harris H.M."/>
            <person name="McCann A."/>
            <person name="Guo C."/>
            <person name="Argimon S."/>
            <person name="Zhang W."/>
            <person name="Yang X."/>
            <person name="Jeffery I.B."/>
            <person name="Cooney J.C."/>
            <person name="Kagawa T.F."/>
            <person name="Liu W."/>
            <person name="Song Y."/>
            <person name="Salvetti E."/>
            <person name="Wrobel A."/>
            <person name="Rasinkangas P."/>
            <person name="Parkhill J."/>
            <person name="Rea M.C."/>
            <person name="O'Sullivan O."/>
            <person name="Ritari J."/>
            <person name="Douillard F.P."/>
            <person name="Paul Ross R."/>
            <person name="Yang R."/>
            <person name="Briner A.E."/>
            <person name="Felis G.E."/>
            <person name="de Vos W.M."/>
            <person name="Barrangou R."/>
            <person name="Klaenhammer T.R."/>
            <person name="Caufield P.W."/>
            <person name="Cui Y."/>
            <person name="Zhang H."/>
            <person name="O'Toole P.W."/>
        </authorList>
    </citation>
    <scope>NUCLEOTIDE SEQUENCE [LARGE SCALE GENOMIC DNA]</scope>
    <source>
        <strain evidence="1 2">DSM 20335</strain>
    </source>
</reference>
<dbReference type="PATRIC" id="fig|1423738.3.peg.1632"/>
<evidence type="ECO:0000313" key="2">
    <source>
        <dbReference type="Proteomes" id="UP000051813"/>
    </source>
</evidence>
<evidence type="ECO:0000313" key="1">
    <source>
        <dbReference type="EMBL" id="KRM79437.1"/>
    </source>
</evidence>
<dbReference type="RefSeq" id="WP_057755709.1">
    <property type="nucleotide sequence ID" value="NZ_AYYK01000004.1"/>
</dbReference>
<gene>
    <name evidence="1" type="ORF">FC84_GL001613</name>
</gene>
<dbReference type="STRING" id="1423738.FC84_GL001613"/>
<name>A0A0R2BIT6_9LACO</name>
<keyword evidence="2" id="KW-1185">Reference proteome</keyword>
<organism evidence="1 2">
    <name type="scientific">Lapidilactobacillus dextrinicus DSM 20335</name>
    <dbReference type="NCBI Taxonomy" id="1423738"/>
    <lineage>
        <taxon>Bacteria</taxon>
        <taxon>Bacillati</taxon>
        <taxon>Bacillota</taxon>
        <taxon>Bacilli</taxon>
        <taxon>Lactobacillales</taxon>
        <taxon>Lactobacillaceae</taxon>
        <taxon>Lapidilactobacillus</taxon>
    </lineage>
</organism>
<dbReference type="EMBL" id="AYYK01000004">
    <property type="protein sequence ID" value="KRM79437.1"/>
    <property type="molecule type" value="Genomic_DNA"/>
</dbReference>
<dbReference type="Proteomes" id="UP000051813">
    <property type="component" value="Unassembled WGS sequence"/>
</dbReference>
<proteinExistence type="predicted"/>
<accession>A0A0R2BIT6</accession>